<feature type="region of interest" description="Disordered" evidence="1">
    <location>
        <begin position="144"/>
        <end position="174"/>
    </location>
</feature>
<sequence length="243" mass="27928">MADPFEVRMRFTTQLQHLSASVTSSQKAAHYALKYRDMDEDLHSCILEQLERNNMNIRANIMYFIEHLCDMATKEKHLEFVHMIQRDILRIVDAVAPSDGSGAANVKHVRHVLDGLLSKSFLKAETVKEIDACLKERETHPAHLLDLDSVDDNPSSEGAAAGRSARSSGIKLDKRQIEQRIEEDRERNKRLRENMWAVPGNDTDEFDKMWDELSDLGEDDYLTAREEAMERRRIAESEAFLVT</sequence>
<evidence type="ECO:0000313" key="3">
    <source>
        <dbReference type="EMBL" id="PGH15744.1"/>
    </source>
</evidence>
<protein>
    <recommendedName>
        <fullName evidence="2">CID domain-containing protein</fullName>
    </recommendedName>
</protein>
<keyword evidence="4" id="KW-1185">Reference proteome</keyword>
<dbReference type="AlphaFoldDB" id="A0A2B7XVF6"/>
<proteinExistence type="predicted"/>
<dbReference type="InterPro" id="IPR024637">
    <property type="entry name" value="Ctk3_C"/>
</dbReference>
<accession>A0A2B7XVF6</accession>
<dbReference type="InterPro" id="IPR024638">
    <property type="entry name" value="Ctk3_N"/>
</dbReference>
<dbReference type="InterPro" id="IPR006569">
    <property type="entry name" value="CID_dom"/>
</dbReference>
<dbReference type="FunFam" id="1.25.40.90:FF:000032">
    <property type="entry name" value="CTD kinase subunit gamma"/>
    <property type="match status" value="1"/>
</dbReference>
<dbReference type="Proteomes" id="UP000224634">
    <property type="component" value="Unassembled WGS sequence"/>
</dbReference>
<evidence type="ECO:0000259" key="2">
    <source>
        <dbReference type="PROSITE" id="PS51391"/>
    </source>
</evidence>
<dbReference type="PANTHER" id="PTHR28291:SF1">
    <property type="entry name" value="CTD KINASE SUBUNIT GAMMA"/>
    <property type="match status" value="1"/>
</dbReference>
<dbReference type="InterPro" id="IPR008942">
    <property type="entry name" value="ENTH_VHS"/>
</dbReference>
<feature type="compositionally biased region" description="Low complexity" evidence="1">
    <location>
        <begin position="155"/>
        <end position="169"/>
    </location>
</feature>
<dbReference type="GO" id="GO:0045943">
    <property type="term" value="P:positive regulation of transcription by RNA polymerase I"/>
    <property type="evidence" value="ECO:0007669"/>
    <property type="project" value="TreeGrafter"/>
</dbReference>
<dbReference type="PROSITE" id="PS51391">
    <property type="entry name" value="CID"/>
    <property type="match status" value="1"/>
</dbReference>
<dbReference type="Pfam" id="PF12350">
    <property type="entry name" value="CTK3_C"/>
    <property type="match status" value="1"/>
</dbReference>
<reference evidence="3 4" key="1">
    <citation type="submission" date="2017-10" db="EMBL/GenBank/DDBJ databases">
        <title>Comparative genomics in systemic dimorphic fungi from Ajellomycetaceae.</title>
        <authorList>
            <person name="Munoz J.F."/>
            <person name="Mcewen J.G."/>
            <person name="Clay O.K."/>
            <person name="Cuomo C.A."/>
        </authorList>
    </citation>
    <scope>NUCLEOTIDE SEQUENCE [LARGE SCALE GENOMIC DNA]</scope>
    <source>
        <strain evidence="3 4">UAMH7299</strain>
    </source>
</reference>
<dbReference type="GO" id="GO:0032786">
    <property type="term" value="P:positive regulation of DNA-templated transcription, elongation"/>
    <property type="evidence" value="ECO:0007669"/>
    <property type="project" value="InterPro"/>
</dbReference>
<feature type="domain" description="CID" evidence="2">
    <location>
        <begin position="3"/>
        <end position="138"/>
    </location>
</feature>
<name>A0A2B7XVF6_POLH7</name>
<evidence type="ECO:0000256" key="1">
    <source>
        <dbReference type="SAM" id="MobiDB-lite"/>
    </source>
</evidence>
<evidence type="ECO:0000313" key="4">
    <source>
        <dbReference type="Proteomes" id="UP000224634"/>
    </source>
</evidence>
<comment type="caution">
    <text evidence="3">The sequence shown here is derived from an EMBL/GenBank/DDBJ whole genome shotgun (WGS) entry which is preliminary data.</text>
</comment>
<dbReference type="OrthoDB" id="21266at2759"/>
<organism evidence="3 4">
    <name type="scientific">Polytolypa hystricis (strain UAMH7299)</name>
    <dbReference type="NCBI Taxonomy" id="1447883"/>
    <lineage>
        <taxon>Eukaryota</taxon>
        <taxon>Fungi</taxon>
        <taxon>Dikarya</taxon>
        <taxon>Ascomycota</taxon>
        <taxon>Pezizomycotina</taxon>
        <taxon>Eurotiomycetes</taxon>
        <taxon>Eurotiomycetidae</taxon>
        <taxon>Onygenales</taxon>
        <taxon>Onygenales incertae sedis</taxon>
        <taxon>Polytolypa</taxon>
    </lineage>
</organism>
<dbReference type="STRING" id="1447883.A0A2B7XVF6"/>
<dbReference type="Gene3D" id="1.25.40.90">
    <property type="match status" value="1"/>
</dbReference>
<dbReference type="InterPro" id="IPR042326">
    <property type="entry name" value="Ctk3"/>
</dbReference>
<dbReference type="EMBL" id="PDNA01000080">
    <property type="protein sequence ID" value="PGH15744.1"/>
    <property type="molecule type" value="Genomic_DNA"/>
</dbReference>
<gene>
    <name evidence="3" type="ORF">AJ80_05452</name>
</gene>
<dbReference type="PANTHER" id="PTHR28291">
    <property type="entry name" value="CTD KINASE SUBUNIT GAMMA"/>
    <property type="match status" value="1"/>
</dbReference>
<dbReference type="Pfam" id="PF12243">
    <property type="entry name" value="CTK3"/>
    <property type="match status" value="1"/>
</dbReference>
<dbReference type="GO" id="GO:0070692">
    <property type="term" value="C:CTDK-1 complex"/>
    <property type="evidence" value="ECO:0007669"/>
    <property type="project" value="InterPro"/>
</dbReference>